<evidence type="ECO:0000313" key="2">
    <source>
        <dbReference type="Proteomes" id="UP001290101"/>
    </source>
</evidence>
<dbReference type="Pfam" id="PF03243">
    <property type="entry name" value="MerB"/>
    <property type="match status" value="1"/>
</dbReference>
<organism evidence="1 2">
    <name type="scientific">Micromonospora sicca</name>
    <dbReference type="NCBI Taxonomy" id="2202420"/>
    <lineage>
        <taxon>Bacteria</taxon>
        <taxon>Bacillati</taxon>
        <taxon>Actinomycetota</taxon>
        <taxon>Actinomycetes</taxon>
        <taxon>Micromonosporales</taxon>
        <taxon>Micromonosporaceae</taxon>
        <taxon>Micromonospora</taxon>
    </lineage>
</organism>
<dbReference type="EMBL" id="JAXOTQ010000010">
    <property type="protein sequence ID" value="MDZ5489745.1"/>
    <property type="molecule type" value="Genomic_DNA"/>
</dbReference>
<dbReference type="Gene3D" id="3.30.450.410">
    <property type="match status" value="1"/>
</dbReference>
<proteinExistence type="predicted"/>
<dbReference type="EC" id="4.99.1.2" evidence="1"/>
<dbReference type="InterPro" id="IPR053717">
    <property type="entry name" value="MerB_lyase_sf"/>
</dbReference>
<dbReference type="Proteomes" id="UP001290101">
    <property type="component" value="Unassembled WGS sequence"/>
</dbReference>
<evidence type="ECO:0000313" key="1">
    <source>
        <dbReference type="EMBL" id="MDZ5489745.1"/>
    </source>
</evidence>
<reference evidence="1 2" key="1">
    <citation type="submission" date="2023-12" db="EMBL/GenBank/DDBJ databases">
        <title>Micromonospora sp. nov., isolated from Atacama Desert.</title>
        <authorList>
            <person name="Carro L."/>
            <person name="Golinska P."/>
            <person name="Klenk H.-P."/>
            <person name="Goodfellow M."/>
        </authorList>
    </citation>
    <scope>NUCLEOTIDE SEQUENCE [LARGE SCALE GENOMIC DNA]</scope>
    <source>
        <strain evidence="1 2">4G53</strain>
    </source>
</reference>
<name>A0ABU5JAY0_9ACTN</name>
<dbReference type="InterPro" id="IPR004927">
    <property type="entry name" value="MerB"/>
</dbReference>
<dbReference type="RefSeq" id="WP_322440164.1">
    <property type="nucleotide sequence ID" value="NZ_JAXOTQ010000010.1"/>
</dbReference>
<dbReference type="GO" id="GO:0018836">
    <property type="term" value="F:alkylmercury lyase activity"/>
    <property type="evidence" value="ECO:0007669"/>
    <property type="project" value="UniProtKB-EC"/>
</dbReference>
<dbReference type="SUPFAM" id="SSF160387">
    <property type="entry name" value="NosL/MerB-like"/>
    <property type="match status" value="1"/>
</dbReference>
<keyword evidence="2" id="KW-1185">Reference proteome</keyword>
<protein>
    <submittedName>
        <fullName evidence="1">Organomercurial lyase</fullName>
        <ecNumber evidence="1">4.99.1.2</ecNumber>
    </submittedName>
</protein>
<sequence>MPRVLGKTIEVQSSFETTGQPISLRVGPNGVEEITAGGVALSFVRARGDRLGDTLPAVLSSYCHDQLFFPSVQAARHWAAARGRDDIAVFPVQQAAAGAGWFIQAVVGSAL</sequence>
<keyword evidence="1" id="KW-0456">Lyase</keyword>
<comment type="caution">
    <text evidence="1">The sequence shown here is derived from an EMBL/GenBank/DDBJ whole genome shotgun (WGS) entry which is preliminary data.</text>
</comment>
<gene>
    <name evidence="1" type="primary">merB</name>
    <name evidence="1" type="ORF">U2F25_09760</name>
</gene>
<accession>A0ABU5JAY0</accession>